<protein>
    <recommendedName>
        <fullName evidence="2">Pyridoxamine 5'-phosphate oxidase N-terminal domain-containing protein</fullName>
    </recommendedName>
</protein>
<dbReference type="InterPro" id="IPR052841">
    <property type="entry name" value="PMP_oxidase-like"/>
</dbReference>
<evidence type="ECO:0000313" key="4">
    <source>
        <dbReference type="Proteomes" id="UP001447188"/>
    </source>
</evidence>
<proteinExistence type="predicted"/>
<dbReference type="EMBL" id="JBBBZM010000201">
    <property type="protein sequence ID" value="KAL0631901.1"/>
    <property type="molecule type" value="Genomic_DNA"/>
</dbReference>
<dbReference type="InterPro" id="IPR011576">
    <property type="entry name" value="Pyridox_Oxase_N"/>
</dbReference>
<dbReference type="Proteomes" id="UP001447188">
    <property type="component" value="Unassembled WGS sequence"/>
</dbReference>
<dbReference type="SUPFAM" id="SSF50475">
    <property type="entry name" value="FMN-binding split barrel"/>
    <property type="match status" value="1"/>
</dbReference>
<dbReference type="InterPro" id="IPR012349">
    <property type="entry name" value="Split_barrel_FMN-bd"/>
</dbReference>
<name>A0ABR3G8J7_9PEZI</name>
<evidence type="ECO:0000259" key="2">
    <source>
        <dbReference type="Pfam" id="PF01243"/>
    </source>
</evidence>
<evidence type="ECO:0000256" key="1">
    <source>
        <dbReference type="SAM" id="MobiDB-lite"/>
    </source>
</evidence>
<accession>A0ABR3G8J7</accession>
<gene>
    <name evidence="3" type="ORF">Q9L58_009217</name>
</gene>
<reference evidence="3 4" key="1">
    <citation type="submission" date="2024-02" db="EMBL/GenBank/DDBJ databases">
        <title>Discinaceae phylogenomics.</title>
        <authorList>
            <person name="Dirks A.C."/>
            <person name="James T.Y."/>
        </authorList>
    </citation>
    <scope>NUCLEOTIDE SEQUENCE [LARGE SCALE GENOMIC DNA]</scope>
    <source>
        <strain evidence="3 4">ACD0624</strain>
    </source>
</reference>
<dbReference type="Gene3D" id="2.30.110.10">
    <property type="entry name" value="Electron Transport, Fmn-binding Protein, Chain A"/>
    <property type="match status" value="1"/>
</dbReference>
<organism evidence="3 4">
    <name type="scientific">Discina gigas</name>
    <dbReference type="NCBI Taxonomy" id="1032678"/>
    <lineage>
        <taxon>Eukaryota</taxon>
        <taxon>Fungi</taxon>
        <taxon>Dikarya</taxon>
        <taxon>Ascomycota</taxon>
        <taxon>Pezizomycotina</taxon>
        <taxon>Pezizomycetes</taxon>
        <taxon>Pezizales</taxon>
        <taxon>Discinaceae</taxon>
        <taxon>Discina</taxon>
    </lineage>
</organism>
<feature type="compositionally biased region" description="Low complexity" evidence="1">
    <location>
        <begin position="105"/>
        <end position="117"/>
    </location>
</feature>
<dbReference type="Pfam" id="PF01243">
    <property type="entry name" value="PNPOx_N"/>
    <property type="match status" value="1"/>
</dbReference>
<dbReference type="PANTHER" id="PTHR28040">
    <property type="entry name" value="PYRIDOXAMINE 5'-PHOSPHATE OXIDASE YLR456W HOMOLOG-RELATED"/>
    <property type="match status" value="1"/>
</dbReference>
<feature type="domain" description="Pyridoxamine 5'-phosphate oxidase N-terminal" evidence="2">
    <location>
        <begin position="13"/>
        <end position="168"/>
    </location>
</feature>
<feature type="region of interest" description="Disordered" evidence="1">
    <location>
        <begin position="213"/>
        <end position="237"/>
    </location>
</feature>
<dbReference type="PANTHER" id="PTHR28040:SF1">
    <property type="entry name" value="PYRIDOXAMINE 5'-PHOSPHATE OXIDASE YLR456W HOMOLOG-RELATED"/>
    <property type="match status" value="1"/>
</dbReference>
<evidence type="ECO:0000313" key="3">
    <source>
        <dbReference type="EMBL" id="KAL0631901.1"/>
    </source>
</evidence>
<feature type="region of interest" description="Disordered" evidence="1">
    <location>
        <begin position="105"/>
        <end position="127"/>
    </location>
</feature>
<keyword evidence="4" id="KW-1185">Reference proteome</keyword>
<comment type="caution">
    <text evidence="3">The sequence shown here is derived from an EMBL/GenBank/DDBJ whole genome shotgun (WGS) entry which is preliminary data.</text>
</comment>
<sequence length="237" mass="25707">MSNSNASVTSNELPPEVVACLKNARYLHLATSDGLWPHVSLMNYTYLPMTPYPLPPTSISTAGATSGPVIVMTTHTDTKKTLNLTSNPRVSLLVHDWVSHRPSISSTNPFSTSPTNTHAFPAESPQVPQPSSLSAFLTNLNSTALSSISATLNGYAHLIPQGGEEEEYYKRVHMENNPQDENRCYLEGAQVRVVVVRVRWARVADYRGGVTDWRASEEDGSDGGMGPESHSNAVNGV</sequence>